<organism evidence="1">
    <name type="scientific">marine sediment metagenome</name>
    <dbReference type="NCBI Taxonomy" id="412755"/>
    <lineage>
        <taxon>unclassified sequences</taxon>
        <taxon>metagenomes</taxon>
        <taxon>ecological metagenomes</taxon>
    </lineage>
</organism>
<reference evidence="1" key="1">
    <citation type="journal article" date="2015" name="Nature">
        <title>Complex archaea that bridge the gap between prokaryotes and eukaryotes.</title>
        <authorList>
            <person name="Spang A."/>
            <person name="Saw J.H."/>
            <person name="Jorgensen S.L."/>
            <person name="Zaremba-Niedzwiedzka K."/>
            <person name="Martijn J."/>
            <person name="Lind A.E."/>
            <person name="van Eijk R."/>
            <person name="Schleper C."/>
            <person name="Guy L."/>
            <person name="Ettema T.J."/>
        </authorList>
    </citation>
    <scope>NUCLEOTIDE SEQUENCE</scope>
</reference>
<dbReference type="AlphaFoldDB" id="A0A0F9E7T3"/>
<name>A0A0F9E7T3_9ZZZZ</name>
<comment type="caution">
    <text evidence="1">The sequence shown here is derived from an EMBL/GenBank/DDBJ whole genome shotgun (WGS) entry which is preliminary data.</text>
</comment>
<accession>A0A0F9E7T3</accession>
<gene>
    <name evidence="1" type="ORF">LCGC14_2108040</name>
</gene>
<dbReference type="EMBL" id="LAZR01025990">
    <property type="protein sequence ID" value="KKL70123.1"/>
    <property type="molecule type" value="Genomic_DNA"/>
</dbReference>
<protein>
    <submittedName>
        <fullName evidence="1">Uncharacterized protein</fullName>
    </submittedName>
</protein>
<proteinExistence type="predicted"/>
<sequence>MKFNYKKGSKTKKGKIHTLRLLTLDHTLFPVFYKANGERRTDQQIKADLETYKPKKELTAKEAIYNE</sequence>
<evidence type="ECO:0000313" key="1">
    <source>
        <dbReference type="EMBL" id="KKL70123.1"/>
    </source>
</evidence>